<dbReference type="InterPro" id="IPR036397">
    <property type="entry name" value="RNaseH_sf"/>
</dbReference>
<evidence type="ECO:0000313" key="6">
    <source>
        <dbReference type="EMBL" id="PFX19629.1"/>
    </source>
</evidence>
<evidence type="ECO:0000313" key="7">
    <source>
        <dbReference type="Proteomes" id="UP000225706"/>
    </source>
</evidence>
<keyword evidence="3" id="KW-0511">Multifunctional enzyme</keyword>
<dbReference type="PANTHER" id="PTHR37984">
    <property type="entry name" value="PROTEIN CBG26694"/>
    <property type="match status" value="1"/>
</dbReference>
<dbReference type="PANTHER" id="PTHR37984:SF5">
    <property type="entry name" value="PROTEIN NYNRIN-LIKE"/>
    <property type="match status" value="1"/>
</dbReference>
<comment type="caution">
    <text evidence="6">The sequence shown here is derived from an EMBL/GenBank/DDBJ whole genome shotgun (WGS) entry which is preliminary data.</text>
</comment>
<evidence type="ECO:0000259" key="4">
    <source>
        <dbReference type="Pfam" id="PF13359"/>
    </source>
</evidence>
<dbReference type="Gene3D" id="3.30.420.10">
    <property type="entry name" value="Ribonuclease H-like superfamily/Ribonuclease H"/>
    <property type="match status" value="1"/>
</dbReference>
<dbReference type="GO" id="GO:0006259">
    <property type="term" value="P:DNA metabolic process"/>
    <property type="evidence" value="ECO:0007669"/>
    <property type="project" value="UniProtKB-ARBA"/>
</dbReference>
<dbReference type="Pfam" id="PF17919">
    <property type="entry name" value="RT_RNaseH_2"/>
    <property type="match status" value="1"/>
</dbReference>
<dbReference type="AlphaFoldDB" id="A0A2B4RS42"/>
<dbReference type="InterPro" id="IPR050951">
    <property type="entry name" value="Retrovirus_Pol_polyprotein"/>
</dbReference>
<keyword evidence="2" id="KW-0479">Metal-binding</keyword>
<evidence type="ECO:0000256" key="1">
    <source>
        <dbReference type="ARBA" id="ARBA00001968"/>
    </source>
</evidence>
<organism evidence="6 7">
    <name type="scientific">Stylophora pistillata</name>
    <name type="common">Smooth cauliflower coral</name>
    <dbReference type="NCBI Taxonomy" id="50429"/>
    <lineage>
        <taxon>Eukaryota</taxon>
        <taxon>Metazoa</taxon>
        <taxon>Cnidaria</taxon>
        <taxon>Anthozoa</taxon>
        <taxon>Hexacorallia</taxon>
        <taxon>Scleractinia</taxon>
        <taxon>Astrocoeniina</taxon>
        <taxon>Pocilloporidae</taxon>
        <taxon>Stylophora</taxon>
    </lineage>
</organism>
<gene>
    <name evidence="6" type="primary">harbi1</name>
    <name evidence="6" type="ORF">AWC38_SpisGene15962</name>
</gene>
<dbReference type="EMBL" id="LSMT01000351">
    <property type="protein sequence ID" value="PFX19629.1"/>
    <property type="molecule type" value="Genomic_DNA"/>
</dbReference>
<dbReference type="GO" id="GO:0046872">
    <property type="term" value="F:metal ion binding"/>
    <property type="evidence" value="ECO:0007669"/>
    <property type="project" value="UniProtKB-KW"/>
</dbReference>
<reference evidence="7" key="1">
    <citation type="journal article" date="2017" name="bioRxiv">
        <title>Comparative analysis of the genomes of Stylophora pistillata and Acropora digitifera provides evidence for extensive differences between species of corals.</title>
        <authorList>
            <person name="Voolstra C.R."/>
            <person name="Li Y."/>
            <person name="Liew Y.J."/>
            <person name="Baumgarten S."/>
            <person name="Zoccola D."/>
            <person name="Flot J.-F."/>
            <person name="Tambutte S."/>
            <person name="Allemand D."/>
            <person name="Aranda M."/>
        </authorList>
    </citation>
    <scope>NUCLEOTIDE SEQUENCE [LARGE SCALE GENOMIC DNA]</scope>
</reference>
<protein>
    <submittedName>
        <fullName evidence="6">Putative nuclease HARBI1</fullName>
    </submittedName>
</protein>
<dbReference type="OrthoDB" id="5978836at2759"/>
<dbReference type="InterPro" id="IPR041577">
    <property type="entry name" value="RT_RNaseH_2"/>
</dbReference>
<name>A0A2B4RS42_STYPI</name>
<feature type="domain" description="DDE Tnp4" evidence="4">
    <location>
        <begin position="265"/>
        <end position="330"/>
    </location>
</feature>
<keyword evidence="7" id="KW-1185">Reference proteome</keyword>
<evidence type="ECO:0000256" key="3">
    <source>
        <dbReference type="ARBA" id="ARBA00023268"/>
    </source>
</evidence>
<dbReference type="GO" id="GO:0003676">
    <property type="term" value="F:nucleic acid binding"/>
    <property type="evidence" value="ECO:0007669"/>
    <property type="project" value="InterPro"/>
</dbReference>
<evidence type="ECO:0000259" key="5">
    <source>
        <dbReference type="Pfam" id="PF17919"/>
    </source>
</evidence>
<dbReference type="Proteomes" id="UP000225706">
    <property type="component" value="Unassembled WGS sequence"/>
</dbReference>
<proteinExistence type="predicted"/>
<dbReference type="Pfam" id="PF13359">
    <property type="entry name" value="DDE_Tnp_4"/>
    <property type="match status" value="1"/>
</dbReference>
<dbReference type="SUPFAM" id="SSF56672">
    <property type="entry name" value="DNA/RNA polymerases"/>
    <property type="match status" value="1"/>
</dbReference>
<dbReference type="SUPFAM" id="SSF53098">
    <property type="entry name" value="Ribonuclease H-like"/>
    <property type="match status" value="1"/>
</dbReference>
<evidence type="ECO:0000256" key="2">
    <source>
        <dbReference type="ARBA" id="ARBA00022723"/>
    </source>
</evidence>
<dbReference type="InterPro" id="IPR043502">
    <property type="entry name" value="DNA/RNA_pol_sf"/>
</dbReference>
<dbReference type="InterPro" id="IPR012337">
    <property type="entry name" value="RNaseH-like_sf"/>
</dbReference>
<dbReference type="GO" id="GO:0003824">
    <property type="term" value="F:catalytic activity"/>
    <property type="evidence" value="ECO:0007669"/>
    <property type="project" value="UniProtKB-KW"/>
</dbReference>
<feature type="domain" description="Reverse transcriptase/retrotransposon-derived protein RNase H-like" evidence="5">
    <location>
        <begin position="2"/>
        <end position="74"/>
    </location>
</feature>
<sequence>MVASDTVLTHYDPDKELGLATDAIAYGLGCVLSHVMPDGSERPIAFASRTLNNTEKVYPQLQKKALSLVWAPYHPRTNGLAERFVRTMKEALKSDKGNASLRYKLDTFLMKYRNCPHTTTGNSPAVMLMGHPFRCRLDLLKPDITRTVEKSSVAAPSSKQMRHFDIGTPVRARNYGREPREDCPRAGDVRSVEKQLAMTLHYLKDQGSLRMTANSFSVAICTRSVVVRKELGPRYIALPTTEEEMGQLLKKMEDKFGFPQAFACIDGTHIPIKQPSDNAYDFFSYKMKYTINVQGACDSSAKFIDVDARWPGSLHDARIFSQSHINRMFEKNNSL</sequence>
<dbReference type="InterPro" id="IPR027806">
    <property type="entry name" value="HARBI1_dom"/>
</dbReference>
<comment type="cofactor">
    <cofactor evidence="1">
        <name>a divalent metal cation</name>
        <dbReference type="ChEBI" id="CHEBI:60240"/>
    </cofactor>
</comment>
<accession>A0A2B4RS42</accession>